<comment type="caution">
    <text evidence="2">The sequence shown here is derived from an EMBL/GenBank/DDBJ whole genome shotgun (WGS) entry which is preliminary data.</text>
</comment>
<feature type="transmembrane region" description="Helical" evidence="1">
    <location>
        <begin position="27"/>
        <end position="51"/>
    </location>
</feature>
<accession>A0AAD8EHQ0</accession>
<dbReference type="Proteomes" id="UP001233999">
    <property type="component" value="Unassembled WGS sequence"/>
</dbReference>
<dbReference type="AlphaFoldDB" id="A0AAD8EHQ0"/>
<organism evidence="2 3">
    <name type="scientific">Diploptera punctata</name>
    <name type="common">Pacific beetle cockroach</name>
    <dbReference type="NCBI Taxonomy" id="6984"/>
    <lineage>
        <taxon>Eukaryota</taxon>
        <taxon>Metazoa</taxon>
        <taxon>Ecdysozoa</taxon>
        <taxon>Arthropoda</taxon>
        <taxon>Hexapoda</taxon>
        <taxon>Insecta</taxon>
        <taxon>Pterygota</taxon>
        <taxon>Neoptera</taxon>
        <taxon>Polyneoptera</taxon>
        <taxon>Dictyoptera</taxon>
        <taxon>Blattodea</taxon>
        <taxon>Blaberoidea</taxon>
        <taxon>Blaberidae</taxon>
        <taxon>Diplopterinae</taxon>
        <taxon>Diploptera</taxon>
    </lineage>
</organism>
<keyword evidence="1" id="KW-0472">Membrane</keyword>
<gene>
    <name evidence="2" type="ORF">L9F63_027821</name>
</gene>
<sequence>MGLFLRNLSILLWKNFKLKLRSPCKTVCEVIVPTILIIIIMMLILLLALYLHDIPVQLPPDPRRDLINSSIT</sequence>
<keyword evidence="3" id="KW-1185">Reference proteome</keyword>
<name>A0AAD8EHQ0_DIPPU</name>
<feature type="non-terminal residue" evidence="2">
    <location>
        <position position="72"/>
    </location>
</feature>
<dbReference type="EMBL" id="JASPKZ010004323">
    <property type="protein sequence ID" value="KAJ9590339.1"/>
    <property type="molecule type" value="Genomic_DNA"/>
</dbReference>
<keyword evidence="1" id="KW-1133">Transmembrane helix</keyword>
<protein>
    <submittedName>
        <fullName evidence="2">Uncharacterized protein</fullName>
    </submittedName>
</protein>
<keyword evidence="1" id="KW-0812">Transmembrane</keyword>
<proteinExistence type="predicted"/>
<evidence type="ECO:0000313" key="2">
    <source>
        <dbReference type="EMBL" id="KAJ9590339.1"/>
    </source>
</evidence>
<evidence type="ECO:0000313" key="3">
    <source>
        <dbReference type="Proteomes" id="UP001233999"/>
    </source>
</evidence>
<reference evidence="2" key="2">
    <citation type="submission" date="2023-05" db="EMBL/GenBank/DDBJ databases">
        <authorList>
            <person name="Fouks B."/>
        </authorList>
    </citation>
    <scope>NUCLEOTIDE SEQUENCE</scope>
    <source>
        <strain evidence="2">Stay&amp;Tobe</strain>
        <tissue evidence="2">Testes</tissue>
    </source>
</reference>
<evidence type="ECO:0000256" key="1">
    <source>
        <dbReference type="SAM" id="Phobius"/>
    </source>
</evidence>
<reference evidence="2" key="1">
    <citation type="journal article" date="2023" name="IScience">
        <title>Live-bearing cockroach genome reveals convergent evolutionary mechanisms linked to viviparity in insects and beyond.</title>
        <authorList>
            <person name="Fouks B."/>
            <person name="Harrison M.C."/>
            <person name="Mikhailova A.A."/>
            <person name="Marchal E."/>
            <person name="English S."/>
            <person name="Carruthers M."/>
            <person name="Jennings E.C."/>
            <person name="Chiamaka E.L."/>
            <person name="Frigard R.A."/>
            <person name="Pippel M."/>
            <person name="Attardo G.M."/>
            <person name="Benoit J.B."/>
            <person name="Bornberg-Bauer E."/>
            <person name="Tobe S.S."/>
        </authorList>
    </citation>
    <scope>NUCLEOTIDE SEQUENCE</scope>
    <source>
        <strain evidence="2">Stay&amp;Tobe</strain>
    </source>
</reference>